<dbReference type="InterPro" id="IPR052162">
    <property type="entry name" value="Sensor_kinase/Photoreceptor"/>
</dbReference>
<evidence type="ECO:0000256" key="2">
    <source>
        <dbReference type="ARBA" id="ARBA00012438"/>
    </source>
</evidence>
<protein>
    <recommendedName>
        <fullName evidence="2">histidine kinase</fullName>
        <ecNumber evidence="2">2.7.13.3</ecNumber>
    </recommendedName>
</protein>
<keyword evidence="5" id="KW-0418">Kinase</keyword>
<dbReference type="Pfam" id="PF02518">
    <property type="entry name" value="HATPase_c"/>
    <property type="match status" value="1"/>
</dbReference>
<reference evidence="9 10" key="1">
    <citation type="submission" date="2017-10" db="EMBL/GenBank/DDBJ databases">
        <title>The draft genome sequence of Lewinella nigricans NBRC 102662.</title>
        <authorList>
            <person name="Wang K."/>
        </authorList>
    </citation>
    <scope>NUCLEOTIDE SEQUENCE [LARGE SCALE GENOMIC DNA]</scope>
    <source>
        <strain evidence="9 10">NBRC 102662</strain>
    </source>
</reference>
<dbReference type="CDD" id="cd00082">
    <property type="entry name" value="HisKA"/>
    <property type="match status" value="1"/>
</dbReference>
<evidence type="ECO:0000256" key="5">
    <source>
        <dbReference type="ARBA" id="ARBA00022777"/>
    </source>
</evidence>
<dbReference type="InterPro" id="IPR019734">
    <property type="entry name" value="TPR_rpt"/>
</dbReference>
<keyword evidence="4" id="KW-0808">Transferase</keyword>
<feature type="repeat" description="TPR" evidence="6">
    <location>
        <begin position="153"/>
        <end position="186"/>
    </location>
</feature>
<evidence type="ECO:0000256" key="7">
    <source>
        <dbReference type="SAM" id="Phobius"/>
    </source>
</evidence>
<dbReference type="InterPro" id="IPR004358">
    <property type="entry name" value="Sig_transdc_His_kin-like_C"/>
</dbReference>
<keyword evidence="7" id="KW-0472">Membrane</keyword>
<dbReference type="SUPFAM" id="SSF47384">
    <property type="entry name" value="Homodimeric domain of signal transducing histidine kinase"/>
    <property type="match status" value="1"/>
</dbReference>
<dbReference type="InterPro" id="IPR036890">
    <property type="entry name" value="HATPase_C_sf"/>
</dbReference>
<dbReference type="PROSITE" id="PS50005">
    <property type="entry name" value="TPR"/>
    <property type="match status" value="2"/>
</dbReference>
<dbReference type="EC" id="2.7.13.3" evidence="2"/>
<dbReference type="Pfam" id="PF13176">
    <property type="entry name" value="TPR_7"/>
    <property type="match status" value="1"/>
</dbReference>
<dbReference type="Pfam" id="PF00512">
    <property type="entry name" value="HisKA"/>
    <property type="match status" value="1"/>
</dbReference>
<evidence type="ECO:0000256" key="1">
    <source>
        <dbReference type="ARBA" id="ARBA00000085"/>
    </source>
</evidence>
<dbReference type="SMART" id="SM00388">
    <property type="entry name" value="HisKA"/>
    <property type="match status" value="1"/>
</dbReference>
<keyword evidence="10" id="KW-1185">Reference proteome</keyword>
<dbReference type="Gene3D" id="1.25.40.10">
    <property type="entry name" value="Tetratricopeptide repeat domain"/>
    <property type="match status" value="2"/>
</dbReference>
<name>A0A2D0N4R9_FLAN2</name>
<dbReference type="Gene3D" id="1.10.287.130">
    <property type="match status" value="1"/>
</dbReference>
<dbReference type="SMART" id="SM00671">
    <property type="entry name" value="SEL1"/>
    <property type="match status" value="2"/>
</dbReference>
<feature type="repeat" description="TPR" evidence="6">
    <location>
        <begin position="270"/>
        <end position="303"/>
    </location>
</feature>
<gene>
    <name evidence="9" type="ORF">CRP01_27475</name>
</gene>
<dbReference type="AlphaFoldDB" id="A0A2D0N4R9"/>
<dbReference type="InterPro" id="IPR005467">
    <property type="entry name" value="His_kinase_dom"/>
</dbReference>
<dbReference type="Pfam" id="PF13424">
    <property type="entry name" value="TPR_12"/>
    <property type="match status" value="2"/>
</dbReference>
<dbReference type="PRINTS" id="PR00344">
    <property type="entry name" value="BCTRLSENSOR"/>
</dbReference>
<feature type="domain" description="Histidine kinase" evidence="8">
    <location>
        <begin position="465"/>
        <end position="679"/>
    </location>
</feature>
<evidence type="ECO:0000259" key="8">
    <source>
        <dbReference type="PROSITE" id="PS50109"/>
    </source>
</evidence>
<keyword evidence="3" id="KW-0597">Phosphoprotein</keyword>
<keyword evidence="7" id="KW-1133">Transmembrane helix</keyword>
<dbReference type="SMART" id="SM00387">
    <property type="entry name" value="HATPase_c"/>
    <property type="match status" value="1"/>
</dbReference>
<dbReference type="SUPFAM" id="SSF55874">
    <property type="entry name" value="ATPase domain of HSP90 chaperone/DNA topoisomerase II/histidine kinase"/>
    <property type="match status" value="1"/>
</dbReference>
<keyword evidence="7" id="KW-0812">Transmembrane</keyword>
<dbReference type="SMART" id="SM00028">
    <property type="entry name" value="TPR"/>
    <property type="match status" value="6"/>
</dbReference>
<dbReference type="InterPro" id="IPR011990">
    <property type="entry name" value="TPR-like_helical_dom_sf"/>
</dbReference>
<evidence type="ECO:0000256" key="4">
    <source>
        <dbReference type="ARBA" id="ARBA00022679"/>
    </source>
</evidence>
<dbReference type="GO" id="GO:0000155">
    <property type="term" value="F:phosphorelay sensor kinase activity"/>
    <property type="evidence" value="ECO:0007669"/>
    <property type="project" value="InterPro"/>
</dbReference>
<sequence>MALISFTLVGLAQNPTIDSLWQAVENATTIAEQVDESNYLAEQYQDIEPREAIEISRTALSLATRINYTEGIFYALNNLGTAYDGIGQGDSAYFFFVKAQELGVELGDEYAMSVVKNNFGLYYLFQGNYPLALKYFQESLVSINEPGYYMDPVVTYNNIGVIHQEQGNLDKAIEYFQKAGDASFESDDKPFAYLCYGYIAQLKEDHSSALSFYNEALNIYREAHDDMHTGESLYYMGECYLGMQDYDRAKAVLDTSLQIYHRLGMVPDEVEIYRALASVYEAEGNNDEALKLYHQAAELGLESEMNTLLVPIFKALARQYALKQDYRAAYDYQLRYQELNDNIYDNTTKERIAQLEHSYELEFNKAERDRLQAEKDKRDAVVRQRTVVAAGSTVVTILLAVLLVVYYRANRQKKVINKVLETKVKQRTAELELVNNKLLVSNSELEHVNNKLLESNEELERFTYIASHDLKEPLRNITSFINLIQRKVGEKADEELEEYMDYVIRNTRQMYTLIDDVLNFSRIAALEVRGTKYIELNVLMIDVEATLSRTIAEKNAELEVDTLPVIQAHNTHVFMLLKNLIENGLKYNESPQPRVKISYREEGDFYRFSVEDNGIGIDPVYHEQIFEMFKRMNTRDKYDGTGIGLATCKKIVTKYGGEIGIRSEEGKGSTFYFTWPKPQPQEELI</sequence>
<dbReference type="PANTHER" id="PTHR43304">
    <property type="entry name" value="PHYTOCHROME-LIKE PROTEIN CPH1"/>
    <property type="match status" value="1"/>
</dbReference>
<organism evidence="9 10">
    <name type="scientific">Flavilitoribacter nigricans (strain ATCC 23147 / DSM 23189 / NBRC 102662 / NCIMB 1420 / SS-2)</name>
    <name type="common">Lewinella nigricans</name>
    <dbReference type="NCBI Taxonomy" id="1122177"/>
    <lineage>
        <taxon>Bacteria</taxon>
        <taxon>Pseudomonadati</taxon>
        <taxon>Bacteroidota</taxon>
        <taxon>Saprospiria</taxon>
        <taxon>Saprospirales</taxon>
        <taxon>Lewinellaceae</taxon>
        <taxon>Flavilitoribacter</taxon>
    </lineage>
</organism>
<dbReference type="PROSITE" id="PS50109">
    <property type="entry name" value="HIS_KIN"/>
    <property type="match status" value="1"/>
</dbReference>
<comment type="catalytic activity">
    <reaction evidence="1">
        <text>ATP + protein L-histidine = ADP + protein N-phospho-L-histidine.</text>
        <dbReference type="EC" id="2.7.13.3"/>
    </reaction>
</comment>
<evidence type="ECO:0000313" key="9">
    <source>
        <dbReference type="EMBL" id="PHN03427.1"/>
    </source>
</evidence>
<keyword evidence="6" id="KW-0802">TPR repeat</keyword>
<dbReference type="PANTHER" id="PTHR43304:SF1">
    <property type="entry name" value="PAC DOMAIN-CONTAINING PROTEIN"/>
    <property type="match status" value="1"/>
</dbReference>
<dbReference type="EMBL" id="PDUD01000032">
    <property type="protein sequence ID" value="PHN03427.1"/>
    <property type="molecule type" value="Genomic_DNA"/>
</dbReference>
<dbReference type="InterPro" id="IPR003661">
    <property type="entry name" value="HisK_dim/P_dom"/>
</dbReference>
<evidence type="ECO:0000313" key="10">
    <source>
        <dbReference type="Proteomes" id="UP000223913"/>
    </source>
</evidence>
<dbReference type="Gene3D" id="3.30.565.10">
    <property type="entry name" value="Histidine kinase-like ATPase, C-terminal domain"/>
    <property type="match status" value="1"/>
</dbReference>
<proteinExistence type="predicted"/>
<dbReference type="SUPFAM" id="SSF48452">
    <property type="entry name" value="TPR-like"/>
    <property type="match status" value="2"/>
</dbReference>
<dbReference type="InterPro" id="IPR036097">
    <property type="entry name" value="HisK_dim/P_sf"/>
</dbReference>
<accession>A0A2D0N4R9</accession>
<evidence type="ECO:0000256" key="6">
    <source>
        <dbReference type="PROSITE-ProRule" id="PRU00339"/>
    </source>
</evidence>
<dbReference type="InterPro" id="IPR003594">
    <property type="entry name" value="HATPase_dom"/>
</dbReference>
<dbReference type="Proteomes" id="UP000223913">
    <property type="component" value="Unassembled WGS sequence"/>
</dbReference>
<feature type="transmembrane region" description="Helical" evidence="7">
    <location>
        <begin position="387"/>
        <end position="407"/>
    </location>
</feature>
<dbReference type="InterPro" id="IPR006597">
    <property type="entry name" value="Sel1-like"/>
</dbReference>
<comment type="caution">
    <text evidence="9">The sequence shown here is derived from an EMBL/GenBank/DDBJ whole genome shotgun (WGS) entry which is preliminary data.</text>
</comment>
<evidence type="ECO:0000256" key="3">
    <source>
        <dbReference type="ARBA" id="ARBA00022553"/>
    </source>
</evidence>